<protein>
    <recommendedName>
        <fullName evidence="1">PDZ domain-containing protein</fullName>
    </recommendedName>
</protein>
<keyword evidence="3" id="KW-1185">Reference proteome</keyword>
<name>A0ABD0N6Y4_CIRMR</name>
<reference evidence="2 3" key="1">
    <citation type="submission" date="2024-05" db="EMBL/GenBank/DDBJ databases">
        <title>Genome sequencing and assembly of Indian major carp, Cirrhinus mrigala (Hamilton, 1822).</title>
        <authorList>
            <person name="Mohindra V."/>
            <person name="Chowdhury L.M."/>
            <person name="Lal K."/>
            <person name="Jena J.K."/>
        </authorList>
    </citation>
    <scope>NUCLEOTIDE SEQUENCE [LARGE SCALE GENOMIC DNA]</scope>
    <source>
        <strain evidence="2">CM1030</strain>
        <tissue evidence="2">Blood</tissue>
    </source>
</reference>
<feature type="domain" description="PDZ" evidence="1">
    <location>
        <begin position="1"/>
        <end position="38"/>
    </location>
</feature>
<dbReference type="InterPro" id="IPR036034">
    <property type="entry name" value="PDZ_sf"/>
</dbReference>
<sequence length="74" mass="8067">DVLLSINGQDLTYLSHSEAVGTLKSSAASCSVQLRALEVNTVEEPGPDEELLPPHENDYDASWSPSWVMWLGLP</sequence>
<dbReference type="InterPro" id="IPR001478">
    <property type="entry name" value="PDZ"/>
</dbReference>
<dbReference type="Proteomes" id="UP001529510">
    <property type="component" value="Unassembled WGS sequence"/>
</dbReference>
<evidence type="ECO:0000313" key="3">
    <source>
        <dbReference type="Proteomes" id="UP001529510"/>
    </source>
</evidence>
<dbReference type="Gene3D" id="2.30.42.10">
    <property type="match status" value="1"/>
</dbReference>
<dbReference type="PROSITE" id="PS50106">
    <property type="entry name" value="PDZ"/>
    <property type="match status" value="1"/>
</dbReference>
<organism evidence="2 3">
    <name type="scientific">Cirrhinus mrigala</name>
    <name type="common">Mrigala</name>
    <dbReference type="NCBI Taxonomy" id="683832"/>
    <lineage>
        <taxon>Eukaryota</taxon>
        <taxon>Metazoa</taxon>
        <taxon>Chordata</taxon>
        <taxon>Craniata</taxon>
        <taxon>Vertebrata</taxon>
        <taxon>Euteleostomi</taxon>
        <taxon>Actinopterygii</taxon>
        <taxon>Neopterygii</taxon>
        <taxon>Teleostei</taxon>
        <taxon>Ostariophysi</taxon>
        <taxon>Cypriniformes</taxon>
        <taxon>Cyprinidae</taxon>
        <taxon>Labeoninae</taxon>
        <taxon>Labeonini</taxon>
        <taxon>Cirrhinus</taxon>
    </lineage>
</organism>
<accession>A0ABD0N6Y4</accession>
<dbReference type="AlphaFoldDB" id="A0ABD0N6Y4"/>
<feature type="non-terminal residue" evidence="2">
    <location>
        <position position="74"/>
    </location>
</feature>
<evidence type="ECO:0000313" key="2">
    <source>
        <dbReference type="EMBL" id="KAL0156706.1"/>
    </source>
</evidence>
<dbReference type="SUPFAM" id="SSF50156">
    <property type="entry name" value="PDZ domain-like"/>
    <property type="match status" value="1"/>
</dbReference>
<evidence type="ECO:0000259" key="1">
    <source>
        <dbReference type="PROSITE" id="PS50106"/>
    </source>
</evidence>
<gene>
    <name evidence="2" type="ORF">M9458_047952</name>
</gene>
<feature type="non-terminal residue" evidence="2">
    <location>
        <position position="1"/>
    </location>
</feature>
<proteinExistence type="predicted"/>
<comment type="caution">
    <text evidence="2">The sequence shown here is derived from an EMBL/GenBank/DDBJ whole genome shotgun (WGS) entry which is preliminary data.</text>
</comment>
<dbReference type="EMBL" id="JAMKFB020000024">
    <property type="protein sequence ID" value="KAL0156706.1"/>
    <property type="molecule type" value="Genomic_DNA"/>
</dbReference>